<accession>A0AAV2INN2</accession>
<organism evidence="2 3">
    <name type="scientific">Lymnaea stagnalis</name>
    <name type="common">Great pond snail</name>
    <name type="synonym">Helix stagnalis</name>
    <dbReference type="NCBI Taxonomy" id="6523"/>
    <lineage>
        <taxon>Eukaryota</taxon>
        <taxon>Metazoa</taxon>
        <taxon>Spiralia</taxon>
        <taxon>Lophotrochozoa</taxon>
        <taxon>Mollusca</taxon>
        <taxon>Gastropoda</taxon>
        <taxon>Heterobranchia</taxon>
        <taxon>Euthyneura</taxon>
        <taxon>Panpulmonata</taxon>
        <taxon>Hygrophila</taxon>
        <taxon>Lymnaeoidea</taxon>
        <taxon>Lymnaeidae</taxon>
        <taxon>Lymnaea</taxon>
    </lineage>
</organism>
<dbReference type="EMBL" id="CAXITT010000988">
    <property type="protein sequence ID" value="CAL1547470.1"/>
    <property type="molecule type" value="Genomic_DNA"/>
</dbReference>
<dbReference type="Proteomes" id="UP001497497">
    <property type="component" value="Unassembled WGS sequence"/>
</dbReference>
<comment type="caution">
    <text evidence="2">The sequence shown here is derived from an EMBL/GenBank/DDBJ whole genome shotgun (WGS) entry which is preliminary data.</text>
</comment>
<keyword evidence="3" id="KW-1185">Reference proteome</keyword>
<protein>
    <recommendedName>
        <fullName evidence="1">ZNF451 PIN-like domain-containing protein</fullName>
    </recommendedName>
</protein>
<name>A0AAV2INN2_LYMST</name>
<evidence type="ECO:0000313" key="3">
    <source>
        <dbReference type="Proteomes" id="UP001497497"/>
    </source>
</evidence>
<dbReference type="Pfam" id="PF18479">
    <property type="entry name" value="PIN_11"/>
    <property type="match status" value="1"/>
</dbReference>
<proteinExistence type="predicted"/>
<evidence type="ECO:0000259" key="1">
    <source>
        <dbReference type="Pfam" id="PF18479"/>
    </source>
</evidence>
<feature type="domain" description="ZNF451 PIN-like" evidence="1">
    <location>
        <begin position="192"/>
        <end position="311"/>
    </location>
</feature>
<dbReference type="AlphaFoldDB" id="A0AAV2INN2"/>
<dbReference type="InterPro" id="IPR041192">
    <property type="entry name" value="PIN_11"/>
</dbReference>
<gene>
    <name evidence="2" type="ORF">GSLYS_00020787001</name>
</gene>
<evidence type="ECO:0000313" key="2">
    <source>
        <dbReference type="EMBL" id="CAL1547470.1"/>
    </source>
</evidence>
<sequence>MDQVILRPRDKYMANQHMKSTTSTMSLPDEVSIVISDDDHFVVTAESHINQSYQTPDDRLQNSLRSSDKKLDLLSAVGKKRFTRRRRFQTNKSKKKNLHKSHYKASQGKGLFSQLNFRTARFKAADLKSTGQFHFPPLVAPSLMLRLDGPQCCSSHSERQLGSAKSQSTTTVPKSAHFKKLISPQINHLASMERIIFADLENVMFFKVFSGSLSPSTYVWGFISARPNTPFHLEQYFCKYPLYNYLKDADCVHISTEIGTSKDAVDFAMCLAIAKLDDRLPASIPFFIVSRDRGFREVENQMRASHRLVKVISPQGWSISDLDFKL</sequence>
<reference evidence="2 3" key="1">
    <citation type="submission" date="2024-04" db="EMBL/GenBank/DDBJ databases">
        <authorList>
            <consortium name="Genoscope - CEA"/>
            <person name="William W."/>
        </authorList>
    </citation>
    <scope>NUCLEOTIDE SEQUENCE [LARGE SCALE GENOMIC DNA]</scope>
</reference>